<evidence type="ECO:0000313" key="2">
    <source>
        <dbReference type="EMBL" id="MCA9382804.1"/>
    </source>
</evidence>
<proteinExistence type="predicted"/>
<feature type="compositionally biased region" description="Basic and acidic residues" evidence="1">
    <location>
        <begin position="473"/>
        <end position="482"/>
    </location>
</feature>
<dbReference type="SUPFAM" id="SSF64182">
    <property type="entry name" value="DHH phosphoesterases"/>
    <property type="match status" value="1"/>
</dbReference>
<dbReference type="InterPro" id="IPR038763">
    <property type="entry name" value="DHH_sf"/>
</dbReference>
<evidence type="ECO:0000256" key="1">
    <source>
        <dbReference type="SAM" id="MobiDB-lite"/>
    </source>
</evidence>
<dbReference type="EMBL" id="JAGQLK010000005">
    <property type="protein sequence ID" value="MCA9382804.1"/>
    <property type="molecule type" value="Genomic_DNA"/>
</dbReference>
<dbReference type="AlphaFoldDB" id="A0A955L4C3"/>
<dbReference type="PANTHER" id="PTHR47618:SF1">
    <property type="entry name" value="BIFUNCTIONAL OLIGORIBONUCLEASE AND PAP PHOSPHATASE NRNA"/>
    <property type="match status" value="1"/>
</dbReference>
<reference evidence="2" key="1">
    <citation type="submission" date="2020-04" db="EMBL/GenBank/DDBJ databases">
        <authorList>
            <person name="Zhang T."/>
        </authorList>
    </citation>
    <scope>NUCLEOTIDE SEQUENCE</scope>
    <source>
        <strain evidence="2">HKST-UBA14</strain>
    </source>
</reference>
<protein>
    <submittedName>
        <fullName evidence="2">Uncharacterized protein</fullName>
    </submittedName>
</protein>
<organism evidence="2 3">
    <name type="scientific">Candidatus Dojkabacteria bacterium</name>
    <dbReference type="NCBI Taxonomy" id="2099670"/>
    <lineage>
        <taxon>Bacteria</taxon>
        <taxon>Candidatus Dojkabacteria</taxon>
    </lineage>
</organism>
<dbReference type="Proteomes" id="UP000783287">
    <property type="component" value="Unassembled WGS sequence"/>
</dbReference>
<feature type="compositionally biased region" description="Polar residues" evidence="1">
    <location>
        <begin position="500"/>
        <end position="512"/>
    </location>
</feature>
<accession>A0A955L4C3</accession>
<reference evidence="2" key="2">
    <citation type="journal article" date="2021" name="Microbiome">
        <title>Successional dynamics and alternative stable states in a saline activated sludge microbial community over 9 years.</title>
        <authorList>
            <person name="Wang Y."/>
            <person name="Ye J."/>
            <person name="Ju F."/>
            <person name="Liu L."/>
            <person name="Boyd J.A."/>
            <person name="Deng Y."/>
            <person name="Parks D.H."/>
            <person name="Jiang X."/>
            <person name="Yin X."/>
            <person name="Woodcroft B.J."/>
            <person name="Tyson G.W."/>
            <person name="Hugenholtz P."/>
            <person name="Polz M.F."/>
            <person name="Zhang T."/>
        </authorList>
    </citation>
    <scope>NUCLEOTIDE SEQUENCE</scope>
    <source>
        <strain evidence="2">HKST-UBA14</strain>
    </source>
</reference>
<comment type="caution">
    <text evidence="2">The sequence shown here is derived from an EMBL/GenBank/DDBJ whole genome shotgun (WGS) entry which is preliminary data.</text>
</comment>
<gene>
    <name evidence="2" type="ORF">KC909_00400</name>
</gene>
<name>A0A955L4C3_9BACT</name>
<sequence length="522" mass="58694">MSSTIGNLLLDNNRILLIPVQGADLDAYFSTIGLAYSLLSLDKEVSIFLDDQLQQGLFKSLISESDINFIKQKDLNSLVVTLDNINAKVQEIKWEERNGKIDIFIDTDQGPEATKDLNLKLQSQSYDTCVLVGFGDPRSLGDFYEEHKSFFQADKTIIINDKAANNIFSYKHYPVFTPTISQSIFYFLKEFNLPFEDRVATNVLAGLFWGTDSFSEKLNKKTFNIASQLIENGASAKHAANLGINITSFMQAKYLSQVFAEVKTTKDDIYYSEINIKDLNGALKNNLIRNMVPIKTIKGCEIAFVGIRDNNKTDYYIASNNDQIDLLELLDEYNPKGNPQYISFRGSIQSKDLVIKIGNLVAEYHINNDFEEETLPENDTQELIESPSVPEIKAQVKEENKVTPKTETLVDQIEKTLSFEELTEEENIEEPDNAELNDLELKGDDRPKAQDNPVQEKDSKKIGAKQETTQKQPETKKEEPKSNTDPLAPATSIPEPIRLGQSSDQPKTSAAFNSPLPPAESE</sequence>
<evidence type="ECO:0000313" key="3">
    <source>
        <dbReference type="Proteomes" id="UP000783287"/>
    </source>
</evidence>
<feature type="compositionally biased region" description="Acidic residues" evidence="1">
    <location>
        <begin position="421"/>
        <end position="438"/>
    </location>
</feature>
<dbReference type="InterPro" id="IPR051319">
    <property type="entry name" value="Oligoribo/pAp-PDE_c-di-AMP_PDE"/>
</dbReference>
<dbReference type="Gene3D" id="3.90.1640.10">
    <property type="entry name" value="inorganic pyrophosphatase (n-terminal core)"/>
    <property type="match status" value="2"/>
</dbReference>
<feature type="region of interest" description="Disordered" evidence="1">
    <location>
        <begin position="420"/>
        <end position="522"/>
    </location>
</feature>
<feature type="compositionally biased region" description="Basic and acidic residues" evidence="1">
    <location>
        <begin position="439"/>
        <end position="461"/>
    </location>
</feature>
<dbReference type="PANTHER" id="PTHR47618">
    <property type="entry name" value="BIFUNCTIONAL OLIGORIBONUCLEASE AND PAP PHOSPHATASE NRNA"/>
    <property type="match status" value="1"/>
</dbReference>